<evidence type="ECO:0000313" key="2">
    <source>
        <dbReference type="EMBL" id="KAK1853365.1"/>
    </source>
</evidence>
<name>A0AAD9ELX2_9PEZI</name>
<dbReference type="EMBL" id="JAQOWY010000056">
    <property type="protein sequence ID" value="KAK1853365.1"/>
    <property type="molecule type" value="Genomic_DNA"/>
</dbReference>
<dbReference type="AlphaFoldDB" id="A0AAD9ELX2"/>
<accession>A0AAD9ELX2</accession>
<evidence type="ECO:0000313" key="3">
    <source>
        <dbReference type="Proteomes" id="UP001243330"/>
    </source>
</evidence>
<comment type="caution">
    <text evidence="2">The sequence shown here is derived from an EMBL/GenBank/DDBJ whole genome shotgun (WGS) entry which is preliminary data.</text>
</comment>
<sequence>MFLGDNDHDECIRGDRVVGGAGEHPADHRATLLRIGPKHAGIVSPLPLTDDPGGHRTLLRAPGFSGKPGPMITSGLDTAGQDTTDEGNREWGPPACTAPTMASALLSFRPRAVGARWKGQNSDRKGL</sequence>
<protein>
    <submittedName>
        <fullName evidence="2">Uncharacterized protein</fullName>
    </submittedName>
</protein>
<dbReference type="Proteomes" id="UP001243330">
    <property type="component" value="Unassembled WGS sequence"/>
</dbReference>
<proteinExistence type="predicted"/>
<feature type="region of interest" description="Disordered" evidence="1">
    <location>
        <begin position="61"/>
        <end position="94"/>
    </location>
</feature>
<organism evidence="2 3">
    <name type="scientific">Colletotrichum chrysophilum</name>
    <dbReference type="NCBI Taxonomy" id="1836956"/>
    <lineage>
        <taxon>Eukaryota</taxon>
        <taxon>Fungi</taxon>
        <taxon>Dikarya</taxon>
        <taxon>Ascomycota</taxon>
        <taxon>Pezizomycotina</taxon>
        <taxon>Sordariomycetes</taxon>
        <taxon>Hypocreomycetidae</taxon>
        <taxon>Glomerellales</taxon>
        <taxon>Glomerellaceae</taxon>
        <taxon>Colletotrichum</taxon>
        <taxon>Colletotrichum gloeosporioides species complex</taxon>
    </lineage>
</organism>
<evidence type="ECO:0000256" key="1">
    <source>
        <dbReference type="SAM" id="MobiDB-lite"/>
    </source>
</evidence>
<keyword evidence="3" id="KW-1185">Reference proteome</keyword>
<reference evidence="2" key="1">
    <citation type="submission" date="2023-01" db="EMBL/GenBank/DDBJ databases">
        <title>Colletotrichum chrysophilum M932 genome sequence.</title>
        <authorList>
            <person name="Baroncelli R."/>
        </authorList>
    </citation>
    <scope>NUCLEOTIDE SEQUENCE</scope>
    <source>
        <strain evidence="2">M932</strain>
    </source>
</reference>
<gene>
    <name evidence="2" type="ORF">CCHR01_03992</name>
</gene>